<proteinExistence type="predicted"/>
<evidence type="ECO:0000313" key="3">
    <source>
        <dbReference type="Proteomes" id="UP000054166"/>
    </source>
</evidence>
<evidence type="ECO:0000256" key="1">
    <source>
        <dbReference type="SAM" id="MobiDB-lite"/>
    </source>
</evidence>
<name>A0A0C3BNF0_PILCF</name>
<dbReference type="HOGENOM" id="CLU_297381_0_0_1"/>
<feature type="region of interest" description="Disordered" evidence="1">
    <location>
        <begin position="332"/>
        <end position="351"/>
    </location>
</feature>
<keyword evidence="3" id="KW-1185">Reference proteome</keyword>
<evidence type="ECO:0000313" key="2">
    <source>
        <dbReference type="EMBL" id="KIM78857.1"/>
    </source>
</evidence>
<gene>
    <name evidence="2" type="ORF">PILCRDRAFT_10796</name>
</gene>
<dbReference type="InParanoid" id="A0A0C3BNF0"/>
<feature type="compositionally biased region" description="Low complexity" evidence="1">
    <location>
        <begin position="826"/>
        <end position="845"/>
    </location>
</feature>
<reference evidence="2 3" key="1">
    <citation type="submission" date="2014-04" db="EMBL/GenBank/DDBJ databases">
        <authorList>
            <consortium name="DOE Joint Genome Institute"/>
            <person name="Kuo A."/>
            <person name="Tarkka M."/>
            <person name="Buscot F."/>
            <person name="Kohler A."/>
            <person name="Nagy L.G."/>
            <person name="Floudas D."/>
            <person name="Copeland A."/>
            <person name="Barry K.W."/>
            <person name="Cichocki N."/>
            <person name="Veneault-Fourrey C."/>
            <person name="LaButti K."/>
            <person name="Lindquist E.A."/>
            <person name="Lipzen A."/>
            <person name="Lundell T."/>
            <person name="Morin E."/>
            <person name="Murat C."/>
            <person name="Sun H."/>
            <person name="Tunlid A."/>
            <person name="Henrissat B."/>
            <person name="Grigoriev I.V."/>
            <person name="Hibbett D.S."/>
            <person name="Martin F."/>
            <person name="Nordberg H.P."/>
            <person name="Cantor M.N."/>
            <person name="Hua S.X."/>
        </authorList>
    </citation>
    <scope>NUCLEOTIDE SEQUENCE [LARGE SCALE GENOMIC DNA]</scope>
    <source>
        <strain evidence="2 3">F 1598</strain>
    </source>
</reference>
<feature type="compositionally biased region" description="Basic and acidic residues" evidence="1">
    <location>
        <begin position="727"/>
        <end position="749"/>
    </location>
</feature>
<dbReference type="EMBL" id="KN833013">
    <property type="protein sequence ID" value="KIM78857.1"/>
    <property type="molecule type" value="Genomic_DNA"/>
</dbReference>
<dbReference type="AlphaFoldDB" id="A0A0C3BNF0"/>
<feature type="compositionally biased region" description="Acidic residues" evidence="1">
    <location>
        <begin position="267"/>
        <end position="277"/>
    </location>
</feature>
<sequence>MSVPHHTRVLPRVPFKFRRKSLSSADDMPSLHSYNRNDSSSPASSSPLPPTPFASSSPPAYPHIHASPAYLSRRGPSDYSDDYEDISALWPLARGARLNSLYASKHAAFPSHSDDEPHWTSKSDASGLHVLENKHLSPDDTDEEDEYEAFGDIKRQTCFATSSERGRWKSSPIPIKTYSHPYASTSLLTPRSIEETMSGLAPLNITGKSNSHTHSQWRRPSTASSISEQSMSPTASTLPSWFQEPSSPLPPSSPPTSPMSATFSMPESDDTTEEDMLVDSGDEHQSEHVSDTTNSQSLSLHDAAHPESDSEHEEDSLIPAIATLDFITAYSDSRSAPTPHKPLLQSPKPTPIHESIVLPYVTTMPTPETTPVAQERDPTFDVVVRESLPTPPKSMTPPASVKPDVDASASTKQPLVNKKNELHPGQTTVPVQPLLSHAPSTHIPMPMPMPTADMAYVDPIPTIPTSSATTRQPLANKKNEPHPGQTTVPEQPPLSHAPSTRISIPIPTPVDVDMTNVDTVPTIPTSPATTRQPLANKKDEPEQPPSPSTHIPIPTPTSTAVDVDMTNVDPIPTILKSSATDLPSMVQIAPTVEGCKAPSTEKTIELLPAQSNTTESPLPMDLDAVSAGPSRAATPSSESTLPKDGSVNQPPLANEKNQFHPGLTTDCAQIALSMNVDDGAVVASLQTNESSSINNRRMSNKDGSGNLAAVTTDKVQKEAKVVGAKAKKVDGDLPGGHSKETGNKEEVAKKVIKPPRPSKPIIRKEAAPKAGPSKQAPVVDITRPKEIPLTVGAEGKEPVKRKKKAEESGEGPVRKKKKVRKDESAVVEASETAESSRNTDPSSSKPKTKKAKASQIASTSSKSVSDHSPPPTLDFDSVQLTETQGMIIESFAVSRASALPASTLYRSITDNRPSLKSVRSEEQWIKMIEMALEEGQSDSGVFGKVESSFKDETDRALEAKWFYVPERDVDQERASLISSMMPRAAKRTETKKYKQYYYQPLDKISRWDPEDDP</sequence>
<dbReference type="OrthoDB" id="5348546at2759"/>
<feature type="compositionally biased region" description="Basic and acidic residues" evidence="1">
    <location>
        <begin position="281"/>
        <end position="290"/>
    </location>
</feature>
<feature type="compositionally biased region" description="Polar residues" evidence="1">
    <location>
        <begin position="516"/>
        <end position="533"/>
    </location>
</feature>
<feature type="region of interest" description="Disordered" evidence="1">
    <location>
        <begin position="202"/>
        <end position="316"/>
    </location>
</feature>
<feature type="region of interest" description="Disordered" evidence="1">
    <location>
        <begin position="462"/>
        <end position="563"/>
    </location>
</feature>
<feature type="compositionally biased region" description="Low complexity" evidence="1">
    <location>
        <begin position="548"/>
        <end position="559"/>
    </location>
</feature>
<reference evidence="3" key="2">
    <citation type="submission" date="2015-01" db="EMBL/GenBank/DDBJ databases">
        <title>Evolutionary Origins and Diversification of the Mycorrhizal Mutualists.</title>
        <authorList>
            <consortium name="DOE Joint Genome Institute"/>
            <consortium name="Mycorrhizal Genomics Consortium"/>
            <person name="Kohler A."/>
            <person name="Kuo A."/>
            <person name="Nagy L.G."/>
            <person name="Floudas D."/>
            <person name="Copeland A."/>
            <person name="Barry K.W."/>
            <person name="Cichocki N."/>
            <person name="Veneault-Fourrey C."/>
            <person name="LaButti K."/>
            <person name="Lindquist E.A."/>
            <person name="Lipzen A."/>
            <person name="Lundell T."/>
            <person name="Morin E."/>
            <person name="Murat C."/>
            <person name="Riley R."/>
            <person name="Ohm R."/>
            <person name="Sun H."/>
            <person name="Tunlid A."/>
            <person name="Henrissat B."/>
            <person name="Grigoriev I.V."/>
            <person name="Hibbett D.S."/>
            <person name="Martin F."/>
        </authorList>
    </citation>
    <scope>NUCLEOTIDE SEQUENCE [LARGE SCALE GENOMIC DNA]</scope>
    <source>
        <strain evidence="3">F 1598</strain>
    </source>
</reference>
<protein>
    <submittedName>
        <fullName evidence="2">Uncharacterized protein</fullName>
    </submittedName>
</protein>
<feature type="region of interest" description="Disordered" evidence="1">
    <location>
        <begin position="722"/>
        <end position="878"/>
    </location>
</feature>
<organism evidence="2 3">
    <name type="scientific">Piloderma croceum (strain F 1598)</name>
    <dbReference type="NCBI Taxonomy" id="765440"/>
    <lineage>
        <taxon>Eukaryota</taxon>
        <taxon>Fungi</taxon>
        <taxon>Dikarya</taxon>
        <taxon>Basidiomycota</taxon>
        <taxon>Agaricomycotina</taxon>
        <taxon>Agaricomycetes</taxon>
        <taxon>Agaricomycetidae</taxon>
        <taxon>Atheliales</taxon>
        <taxon>Atheliaceae</taxon>
        <taxon>Piloderma</taxon>
    </lineage>
</organism>
<feature type="compositionally biased region" description="Polar residues" evidence="1">
    <location>
        <begin position="206"/>
        <end position="244"/>
    </location>
</feature>
<feature type="compositionally biased region" description="Pro residues" evidence="1">
    <location>
        <begin position="247"/>
        <end position="257"/>
    </location>
</feature>
<dbReference type="STRING" id="765440.A0A0C3BNF0"/>
<dbReference type="Proteomes" id="UP000054166">
    <property type="component" value="Unassembled WGS sequence"/>
</dbReference>
<feature type="region of interest" description="Disordered" evidence="1">
    <location>
        <begin position="21"/>
        <end position="77"/>
    </location>
</feature>
<feature type="region of interest" description="Disordered" evidence="1">
    <location>
        <begin position="387"/>
        <end position="407"/>
    </location>
</feature>
<feature type="region of interest" description="Disordered" evidence="1">
    <location>
        <begin position="608"/>
        <end position="658"/>
    </location>
</feature>
<feature type="compositionally biased region" description="Polar residues" evidence="1">
    <location>
        <begin position="633"/>
        <end position="651"/>
    </location>
</feature>
<accession>A0A0C3BNF0</accession>